<keyword evidence="2" id="KW-1185">Reference proteome</keyword>
<dbReference type="EMBL" id="ABIL02000006">
    <property type="protein sequence ID" value="EDS71926.1"/>
    <property type="molecule type" value="Genomic_DNA"/>
</dbReference>
<proteinExistence type="predicted"/>
<sequence>MFNLVYFNVPKENINLCEYEEKTYKLNRNNYSEIQLMNSLSIWDKKN</sequence>
<reference evidence="1" key="1">
    <citation type="submission" date="2008-01" db="EMBL/GenBank/DDBJ databases">
        <authorList>
            <person name="Fulton L."/>
            <person name="Clifton S."/>
            <person name="Fulton B."/>
            <person name="Xu J."/>
            <person name="Minx P."/>
            <person name="Pepin K.H."/>
            <person name="Johnson M."/>
            <person name="Thiruvilangam P."/>
            <person name="Bhonagiri V."/>
            <person name="Nash W.E."/>
            <person name="Mardis E.R."/>
            <person name="Wilson R.K."/>
        </authorList>
    </citation>
    <scope>NUCLEOTIDE SEQUENCE [LARGE SCALE GENOMIC DNA]</scope>
    <source>
        <strain evidence="1">DSM 17244</strain>
    </source>
</reference>
<dbReference type="AlphaFoldDB" id="B1C8L6"/>
<comment type="caution">
    <text evidence="1">The sequence shown here is derived from an EMBL/GenBank/DDBJ whole genome shotgun (WGS) entry which is preliminary data.</text>
</comment>
<protein>
    <submittedName>
        <fullName evidence="1">Uncharacterized protein</fullName>
    </submittedName>
</protein>
<evidence type="ECO:0000313" key="1">
    <source>
        <dbReference type="EMBL" id="EDS71926.1"/>
    </source>
</evidence>
<gene>
    <name evidence="1" type="ORF">ANASTE_01630</name>
</gene>
<evidence type="ECO:0000313" key="2">
    <source>
        <dbReference type="Proteomes" id="UP000005178"/>
    </source>
</evidence>
<name>B1C8L6_9FIRM</name>
<organism evidence="1 2">
    <name type="scientific">Anaerofustis stercorihominis DSM 17244</name>
    <dbReference type="NCBI Taxonomy" id="445971"/>
    <lineage>
        <taxon>Bacteria</taxon>
        <taxon>Bacillati</taxon>
        <taxon>Bacillota</taxon>
        <taxon>Clostridia</taxon>
        <taxon>Eubacteriales</taxon>
        <taxon>Eubacteriaceae</taxon>
        <taxon>Anaerofustis</taxon>
    </lineage>
</organism>
<dbReference type="HOGENOM" id="CLU_3163986_0_0_9"/>
<dbReference type="STRING" id="445971.ANASTE_01630"/>
<reference evidence="1" key="2">
    <citation type="submission" date="2013-08" db="EMBL/GenBank/DDBJ databases">
        <title>Draft genome sequence of Anaerofustis stercorihominis (DSM 17244).</title>
        <authorList>
            <person name="Sudarsanam P."/>
            <person name="Ley R."/>
            <person name="Guruge J."/>
            <person name="Turnbaugh P.J."/>
            <person name="Mahowald M."/>
            <person name="Liep D."/>
            <person name="Gordon J."/>
        </authorList>
    </citation>
    <scope>NUCLEOTIDE SEQUENCE</scope>
    <source>
        <strain evidence="1">DSM 17244</strain>
    </source>
</reference>
<dbReference type="Proteomes" id="UP000005178">
    <property type="component" value="Unassembled WGS sequence"/>
</dbReference>
<accession>B1C8L6</accession>